<evidence type="ECO:0000259" key="9">
    <source>
        <dbReference type="Pfam" id="PF09069"/>
    </source>
</evidence>
<feature type="coiled-coil region" evidence="6">
    <location>
        <begin position="1995"/>
        <end position="2022"/>
    </location>
</feature>
<dbReference type="Pfam" id="PF09068">
    <property type="entry name" value="EF-hand_2"/>
    <property type="match status" value="1"/>
</dbReference>
<feature type="region of interest" description="Disordered" evidence="7">
    <location>
        <begin position="4980"/>
        <end position="5044"/>
    </location>
</feature>
<dbReference type="OrthoDB" id="10057795at2759"/>
<dbReference type="RefSeq" id="XP_009167614.1">
    <property type="nucleotide sequence ID" value="XM_009169350.1"/>
</dbReference>
<reference evidence="10 11" key="1">
    <citation type="submission" date="2013-11" db="EMBL/GenBank/DDBJ databases">
        <title>Opisthorchis viverrini - life in the bile duct.</title>
        <authorList>
            <person name="Young N.D."/>
            <person name="Nagarajan N."/>
            <person name="Lin S.J."/>
            <person name="Korhonen P.K."/>
            <person name="Jex A.R."/>
            <person name="Hall R.S."/>
            <person name="Safavi-Hemami H."/>
            <person name="Kaewkong W."/>
            <person name="Bertrand D."/>
            <person name="Gao S."/>
            <person name="Seet Q."/>
            <person name="Wongkham S."/>
            <person name="Teh B.T."/>
            <person name="Wongkham C."/>
            <person name="Intapan P.M."/>
            <person name="Maleewong W."/>
            <person name="Yang X."/>
            <person name="Hu M."/>
            <person name="Wang Z."/>
            <person name="Hofmann A."/>
            <person name="Sternberg P.W."/>
            <person name="Tan P."/>
            <person name="Wang J."/>
            <person name="Gasser R.B."/>
        </authorList>
    </citation>
    <scope>NUCLEOTIDE SEQUENCE [LARGE SCALE GENOMIC DNA]</scope>
</reference>
<keyword evidence="4" id="KW-0106">Calcium</keyword>
<accession>A0A074ZS12</accession>
<name>A0A074ZS12_OPIVI</name>
<comment type="subcellular location">
    <subcellularLocation>
        <location evidence="1">Cell membrane</location>
        <location evidence="1">Sarcolemma</location>
        <topology evidence="1">Peripheral membrane protein</topology>
        <orientation evidence="1">Cytoplasmic side</orientation>
    </subcellularLocation>
    <subcellularLocation>
        <location evidence="2">Cytoplasm</location>
    </subcellularLocation>
</comment>
<dbReference type="GO" id="GO:0005886">
    <property type="term" value="C:plasma membrane"/>
    <property type="evidence" value="ECO:0007669"/>
    <property type="project" value="TreeGrafter"/>
</dbReference>
<dbReference type="STRING" id="6198.A0A074ZS12"/>
<feature type="compositionally biased region" description="Low complexity" evidence="7">
    <location>
        <begin position="4733"/>
        <end position="4744"/>
    </location>
</feature>
<dbReference type="SUPFAM" id="SSF47576">
    <property type="entry name" value="Calponin-homology domain, CH-domain"/>
    <property type="match status" value="1"/>
</dbReference>
<feature type="region of interest" description="Disordered" evidence="7">
    <location>
        <begin position="3226"/>
        <end position="3257"/>
    </location>
</feature>
<evidence type="ECO:0000256" key="5">
    <source>
        <dbReference type="ARBA" id="ARBA00023212"/>
    </source>
</evidence>
<dbReference type="GO" id="GO:0045202">
    <property type="term" value="C:synapse"/>
    <property type="evidence" value="ECO:0007669"/>
    <property type="project" value="GOC"/>
</dbReference>
<dbReference type="EMBL" id="KL596695">
    <property type="protein sequence ID" value="KER28622.1"/>
    <property type="molecule type" value="Genomic_DNA"/>
</dbReference>
<feature type="region of interest" description="Disordered" evidence="7">
    <location>
        <begin position="4428"/>
        <end position="4447"/>
    </location>
</feature>
<keyword evidence="11" id="KW-1185">Reference proteome</keyword>
<feature type="coiled-coil region" evidence="6">
    <location>
        <begin position="2164"/>
        <end position="2191"/>
    </location>
</feature>
<dbReference type="InterPro" id="IPR036872">
    <property type="entry name" value="CH_dom_sf"/>
</dbReference>
<dbReference type="PANTHER" id="PTHR12268:SF14">
    <property type="entry name" value="DYSTROPHIN-1"/>
    <property type="match status" value="1"/>
</dbReference>
<evidence type="ECO:0000256" key="1">
    <source>
        <dbReference type="ARBA" id="ARBA00004278"/>
    </source>
</evidence>
<feature type="compositionally biased region" description="Polar residues" evidence="7">
    <location>
        <begin position="3243"/>
        <end position="3257"/>
    </location>
</feature>
<evidence type="ECO:0000259" key="8">
    <source>
        <dbReference type="Pfam" id="PF09068"/>
    </source>
</evidence>
<feature type="region of interest" description="Disordered" evidence="7">
    <location>
        <begin position="1029"/>
        <end position="1059"/>
    </location>
</feature>
<feature type="region of interest" description="Disordered" evidence="7">
    <location>
        <begin position="4029"/>
        <end position="4114"/>
    </location>
</feature>
<dbReference type="GO" id="GO:0005737">
    <property type="term" value="C:cytoplasm"/>
    <property type="evidence" value="ECO:0007669"/>
    <property type="project" value="UniProtKB-SubCell"/>
</dbReference>
<dbReference type="InterPro" id="IPR015153">
    <property type="entry name" value="EF-hand_dom_typ1"/>
</dbReference>
<feature type="domain" description="EF-hand" evidence="9">
    <location>
        <begin position="4209"/>
        <end position="4311"/>
    </location>
</feature>
<protein>
    <recommendedName>
        <fullName evidence="12">Calponin-homology (CH) domain-containing protein</fullName>
    </recommendedName>
</protein>
<dbReference type="GO" id="GO:0099536">
    <property type="term" value="P:synaptic signaling"/>
    <property type="evidence" value="ECO:0007669"/>
    <property type="project" value="TreeGrafter"/>
</dbReference>
<feature type="region of interest" description="Disordered" evidence="7">
    <location>
        <begin position="792"/>
        <end position="832"/>
    </location>
</feature>
<feature type="coiled-coil region" evidence="6">
    <location>
        <begin position="3557"/>
        <end position="3584"/>
    </location>
</feature>
<evidence type="ECO:0000256" key="7">
    <source>
        <dbReference type="SAM" id="MobiDB-lite"/>
    </source>
</evidence>
<feature type="region of interest" description="Disordered" evidence="7">
    <location>
        <begin position="3397"/>
        <end position="3423"/>
    </location>
</feature>
<keyword evidence="6" id="KW-0175">Coiled coil</keyword>
<feature type="region of interest" description="Disordered" evidence="7">
    <location>
        <begin position="4682"/>
        <end position="4703"/>
    </location>
</feature>
<proteinExistence type="predicted"/>
<dbReference type="Gene3D" id="1.20.58.60">
    <property type="match status" value="6"/>
</dbReference>
<dbReference type="Gene3D" id="1.10.238.10">
    <property type="entry name" value="EF-hand"/>
    <property type="match status" value="2"/>
</dbReference>
<feature type="region of interest" description="Disordered" evidence="7">
    <location>
        <begin position="407"/>
        <end position="445"/>
    </location>
</feature>
<dbReference type="CDD" id="cd00176">
    <property type="entry name" value="SPEC"/>
    <property type="match status" value="1"/>
</dbReference>
<keyword evidence="3" id="KW-0963">Cytoplasm</keyword>
<feature type="compositionally biased region" description="Polar residues" evidence="7">
    <location>
        <begin position="4487"/>
        <end position="4509"/>
    </location>
</feature>
<dbReference type="InterPro" id="IPR015154">
    <property type="entry name" value="EF-hand_dom_typ2"/>
</dbReference>
<dbReference type="SUPFAM" id="SSF47473">
    <property type="entry name" value="EF-hand"/>
    <property type="match status" value="2"/>
</dbReference>
<dbReference type="Pfam" id="PF09069">
    <property type="entry name" value="EF-hand_3"/>
    <property type="match status" value="1"/>
</dbReference>
<feature type="coiled-coil region" evidence="6">
    <location>
        <begin position="4868"/>
        <end position="4902"/>
    </location>
</feature>
<evidence type="ECO:0000313" key="11">
    <source>
        <dbReference type="Proteomes" id="UP000054324"/>
    </source>
</evidence>
<feature type="compositionally biased region" description="Polar residues" evidence="7">
    <location>
        <begin position="4980"/>
        <end position="4990"/>
    </location>
</feature>
<feature type="compositionally biased region" description="Basic and acidic residues" evidence="7">
    <location>
        <begin position="2444"/>
        <end position="2460"/>
    </location>
</feature>
<feature type="compositionally biased region" description="Low complexity" evidence="7">
    <location>
        <begin position="408"/>
        <end position="422"/>
    </location>
</feature>
<feature type="compositionally biased region" description="Basic and acidic residues" evidence="7">
    <location>
        <begin position="3755"/>
        <end position="3767"/>
    </location>
</feature>
<dbReference type="SMART" id="SM00150">
    <property type="entry name" value="SPEC"/>
    <property type="match status" value="3"/>
</dbReference>
<gene>
    <name evidence="10" type="ORF">T265_04575</name>
</gene>
<feature type="compositionally biased region" description="Polar residues" evidence="7">
    <location>
        <begin position="4694"/>
        <end position="4703"/>
    </location>
</feature>
<evidence type="ECO:0008006" key="12">
    <source>
        <dbReference type="Google" id="ProtNLM"/>
    </source>
</evidence>
<feature type="region of interest" description="Disordered" evidence="7">
    <location>
        <begin position="2435"/>
        <end position="2484"/>
    </location>
</feature>
<feature type="domain" description="EF-hand" evidence="8">
    <location>
        <begin position="4167"/>
        <end position="4205"/>
    </location>
</feature>
<dbReference type="InterPro" id="IPR018159">
    <property type="entry name" value="Spectrin/alpha-actinin"/>
</dbReference>
<feature type="compositionally biased region" description="Polar residues" evidence="7">
    <location>
        <begin position="4042"/>
        <end position="4061"/>
    </location>
</feature>
<dbReference type="InterPro" id="IPR050774">
    <property type="entry name" value="KCMF1/Dystrophin"/>
</dbReference>
<keyword evidence="5" id="KW-0206">Cytoskeleton</keyword>
<feature type="region of interest" description="Disordered" evidence="7">
    <location>
        <begin position="3728"/>
        <end position="3767"/>
    </location>
</feature>
<evidence type="ECO:0000256" key="2">
    <source>
        <dbReference type="ARBA" id="ARBA00004496"/>
    </source>
</evidence>
<dbReference type="SUPFAM" id="SSF46966">
    <property type="entry name" value="Spectrin repeat"/>
    <property type="match status" value="5"/>
</dbReference>
<dbReference type="PANTHER" id="PTHR12268">
    <property type="entry name" value="E3 UBIQUITIN-PROTEIN LIGASE KCMF1"/>
    <property type="match status" value="1"/>
</dbReference>
<dbReference type="KEGG" id="ovi:T265_04575"/>
<dbReference type="Proteomes" id="UP000054324">
    <property type="component" value="Unassembled WGS sequence"/>
</dbReference>
<sequence length="5044" mass="567677">MIRRTFSRVTRMDFQILYGTYVRPLLEYAKQVVYSGRTKDITLIERVQRAATRIVAGLKSVDYEMPLAMLDLFPLEYRRFRGDLILTYALFEQSLANRFLTLSQQTPDPKRLETQIRVFKRWLNCLLKQANAREVTDVLDIFRDTKNLYYLCKYLLGQKVSTFKEPLAEDASYLDRAIAMLERLYGHEIATVMQTAFVEISSKQAWDSEAFLREITTDASRGTCHNLLLLGLDTIWIFIVTVRAGTGPPSNLVGSISSSGSTITRRSFSGHSGSQSHSVNLLSTRSPCVDRWLISQDERLMAWCVAVTEGPDLFTYGTRLERTVNQNLSLAFHLATAEFATPRLLEPIDMHPEQVDARATATYILEFRKAVERDRKRRSRGILEIQTSAMVQDQSEAGMETTNVTVLSRASPTSSASASDTTWLDDELDNDSGEDGNTMRSLPDPDLFDSTIETTLAWLLAMEERFANNDLTHLELVVPQAVEQFSWSNYSDANFRKNLRQLNFLTNDERNDIESLLSSTTERLKKLHEKIVGRVDEAMARFEVHEDLTAHMARRQMAVGRCLRLGNRLIRICRDRQALEDAGDTGNAESTDALSEQDREYQARLREKLLHLDPEVIQRQTALLSSRWNNLCRVNQTLGRRITNCLLRRQGILLVAIRLQLEKLEEERSRQAELPFGPSIRELKNQLEVNRCLEEGIEIGEVLAARLDNFIMLVPLHNAEETEREFGLEAIITDLANRWGRLVDWVNTRYAKLQNALLHWRHFEEEYSVLSDWLNERADEASRISAMARSSSPRMTLFSRQTSLDKASNSPSHTMSRNNSFGRNHGSSSVDDSLMQGEQQDILAATEAESEAISNYINSHEPRWAQLLASLDRRAQAVREACGDTEEVSRLVESMVDRLVNRWSQLDEPEFSVDDWIDRYTRDGNDLNVSPEPEQNARITAQEDLQKNVNHSAAQVREEFEQGTISKENKRQHVDTLTLPKGSKIPGLDTVPPPSPTGYRAEFEAKAEELLNWLENCAEALELVTMDKNGNPLDTPGGQAKISERKVNETEATASPENPTNVINRISREVADWRETMQKVLTMGERYREELLEVGESVEELDQLFDEVEERWAYLTSLLTEAERQVRVATNKAQFHEEVSKLLSRPQEEADTGPVKLDNVANASAKLPSDVIAHPAESVTEQLLSKTEQLHNQLSRVEETLQEPLVFANPDDLEDQLLNVRNLLEDLLDEHSKLSELLEKVDTTKNADLVGRTSVAINRLKSACASLKTRLGHTQDLSEKVDFFMNQLEGIEKWLSDMRDYLDSVSHAVLPSPTVIQAQMQESFEALKDMETLEPTLQKVSNTAKHLQAYFKEEYQKLLADRLVSVQANWDEVKELTKSNREHLESLLSTKSAETPSTQGRLTNLDALEQTTSVNKQLSLPELTVQPVSVIGVAAVPTNEPTHLQKLRVDVDELERWMTEAKEKLAKFATVETQTELTAMENIIQANAKEEETKCFKLFFTQLDLLGFSQPSYANNESLSKRGQVCLYVYFQTLNNGISERRYILAALDTHTAVSMTDQPLSDTVSLLTRAHFADLESAVAAERERLRGAIYYLEDFTTLMNGESRWFDSVSQLMERLKSETYADLPELAEDLESLNRLSEEHSAEDEERLNSLAKSLSLAKVMSHHVRMELEAYNKKLAATKDQMDRVQNDLKSIVDCGQRAEMKTQEWETLLLSTVRQVNANGDSNDLTQSDLNRLAECNIQISGCKEFLAQIKRERSQDWGAEPAAKLLCDKLEQCQTKLEVTLNSVQNVLERMDRITNLEPSLTILKQRLTEVEKQLHLLDIISCTPDELATSTEKVKDLLTSLNELKVELDQLQKASPSADKKSTDISEKLSSELIALQERHRNLVMTILTALGRLEDALPLAQKLEQLVATLGNQVDSVEEVTDYLETADCPMSRKDMVQSVYTSLEKICAKDGLVGQILQTMEKLKQLTTVESSLTSSKQFKDIEKRIEGVMATKEAFHRQAEQLEANAAKHTTDSCSHTPALALEHPVLLGIRPSVSQLIESLVKKESQTPPMLRQLAREIKDHFKSVVLFYRYCLGTNAPLPPVREEEMEVNSHISKGSDYVTTIAERKAVVQQKTHLGDRLRELIVNAGGDGIGYRLQDLLSLQNVWHETNDKLDRRGEHMATLEQQLNAAEQALSEYMACCSTAQRSKCISLLNRLEETYGWKLTADHEMLNQKTLSDAYFTDRAKKDKILDENLVNKYEAQLRTPAQLLNASHLDLALIKRGSVVDLGAILKRAESRFIQCHQAIEVTEQTLDQLKKTYNPVENTQIPVDRADPECTSTLTNDDLMWLKILLEAQKNRFDDYSSHFNFHKNIWQHRVDQWDAFCSCLDNLKAVLNDLRENEDNAYLGSRQDIRRRLQYACGQFEILQKIGLGLTQTEVNEISQENGFTEPNEGLKMEPDKNYSMEKKNPPVVPPRRNSLNRGKQSGPEQDDRAYIRREVNAIRSQLQELCRRYSCLSLLVGIAADGSEPVVSETSGLGELLVPPPTKITAQRSAYVNVGALDDEGPPLSISTLEELGTYQNDVEACLRGLAEETHWLINSSGLVPKSLVRRKSDDIRLATTARSKPTTEAELCFDLLFWHGQTGSDLNGGTTRMNVLEFTPSWLKTKWAELEALIEVTFEHEKQANAWCRKSIHLVRLLRECEGTRTKPAHGKVITRLEASCNRLSEALSLAQTALRRRKLCLTRWQSQLVELDTLLAEIKTLMGSYENTGWGIAGETPSDWLADLRQKLIETLRVQDQRVNRDHWLMELDPQNSGLGNYLDALSSSWNKIQAELASAEQSAMKVQVPEHIASQIRALLTEWEMVCVALNLQPRIEQDRRYSQEDRPNSLVIMPAVAVVCAPNSWLKDHVPAEPLQSAMNRMPCTETTASSITAAESTSPTLSRIRAELEQLSRWLTAIANFSAHSRVRLGDRFDQDTMNSQLLPNSLVIMPAVAVVCAPNSLLKDHVPAEPLQSAMNRMPCTETTASSITAAESTSPTLSRIRAELEQLSRWLTAIANFSAHSRVRLGDRFDQDTMNSQLLHAKLVTSEGSRMDISQIYHPAALQLKIQQFLTELEARKPQLDRISVERDRLGAWNADESLASTLSSQVSRLLSGFKRAVIELVEDDQPPGSPQKPLVAPPRSVFGADLVTSTNVTSVFHPGSAHFSADQQQLETERTDKVIELVSTKQAEKKRSANYSSRGNYFKRDQNSPTGNASGENVQTDFHTRSNVASPLRNNAIGATVSHTDSVLDPQLCYVTHNRVPFSSSVGDIGLITNPKRENPNSGLNGQHKTSTPVTVRIITDMIGDDASAENLSELWANTEDQMQRRTLELEEIIADTQKLKDHERDLDRWLTKAEAELDLLTGSKGSGDGETFDSPRRLPLSPDSSRKRLQDLGDSLALGREKLRNYTHEAESLMTRFQSEDTSKIRKDLEQITDRWDQFNKRLQQTVSSGIERICEDFLLESEKTVALKGQQTSSFEPRLISASSTEKLTEKLDHIDRKVNRIAQMEIDLKRQHGKLDESVNVTEQRSQLINELQALQTEINSLSAQITGGTMLSHEDVNLLPDSEFLTRWRQLRDKVASLRQTVQTSSGQAHLFLARLKEMNNWVAHRDATFRATICPLSGNLLFILKLRETMLVSGKSGRSTEVTFDEKKYVDLFRFIQIHNLFKEIEAHRPQIEEVLQQGLVQYGDERSETGLGCDSELESDASDMPVHGSSQRQDSRDSTGDDQSKRVTRRIRRYLYHLRKRWLALNSSMLEYKQKLDAVSDRLSNFQSMFNDVVEQVRSAHAVALRWMPVDCLPVDRIGTELEQAQSFYEACDPLVILLNNLDRQIVQFHDSQIALDPHIITQQAALRNDFDQVRFLTEARIRALSQTLVSIQTLDQRTQPQLTRSPSHRTPIEGGRYIGMDPTENFVNGKMESPVPMQAEAVPLSVDSLSISILAENLKHIGHSQPVDEHNQDPFDRTINVPQMIDCLLDLFNCANGMFGLSDTQGTPAKHQAGGDWAASQQKTGASAKYSTLPSTRSSDTDALHQSRVTPTKCGKGFRRHSSTTRDQQRNSGDPASTRPLISSPVPGSVQPTSLLTPGTRCASLPESVTFTATASPIHRTGSDKARRSTRKGKRHFLVGPTRLPVNVCVDLTLNWLLNVYDRMRKGNVRALSFKVALTTLSVANLDEKYRYLFSLIADPNGCVTEQRLYALLCECILIPRNLGEGGWIGKEDFATTVKHCFEQVAEIARSSDSGSHFSPRSIPVRHFLTWLRFGPKTIIWLPLLHRIMLAEQVVHNVRCGVCQRQPLTGLRPPLEIHFAISPELYEIDFVHETEEDSVQIRNRQASQRDIRVAAVLAVTQTHLEKIIKNIGLFTPYASKPRPAPTFGPDLVSLLPRDSALLDSSPFKRNDWSKGGDSIGTPDDQIVRSHAQAPAASEPPISRPSSSQVPHSPEYRLPPRAASDTRQFQRGTLSDGTGVTGRSTFPKSQFSRLQHTNAIDIDDEHNLIAQYSNELRQQSEPDLNPVQQMVSSTHSAVPAIMDRSTISDGIPCTPVTALGNEALPAHAGHSSLDRRQLGRLTGGQPYLSHGGPQNGSLDVQPSYYPGAPYPYPLSSNPALPRMISNESHMIPNIQRSYSLRARSQPPPDVHGFRHNFGPNFDPRSPWPPASQPVNYHGNNDQTMRTLEDERKLLQMEYDRLRQRTNTPTYLPSSSSSRLQAQQAQQRFARMQLQHQFMNQQQQQDPMRASLARPYLPRIPLHRPPSVGSAFPNGPLNTGPPTITGRVNYGGSLGRSKNTSNGFGYLMDSYGSEPRVGGYPYGFEAGGMDPMSTNQNAVSSELAIEARRLREHRGRLEVRMQQLEDQNKQLEHKLQRLRQYLISGGTASGVGGPSSTNKIPTELLLDRINANSKTSLRQRSASGGLASQAYPVDGKSYRGSGSVGQLIGPVSLEIKQAGTKTPVNSIDRSQQEEQNKITSTPQDYYQVPVDDSFPVLTSPGPQTDDGHTTFRPTLLRSDSNQY</sequence>
<dbReference type="CTD" id="20318757"/>
<feature type="compositionally biased region" description="Polar residues" evidence="7">
    <location>
        <begin position="1050"/>
        <end position="1059"/>
    </location>
</feature>
<evidence type="ECO:0000256" key="6">
    <source>
        <dbReference type="SAM" id="Coils"/>
    </source>
</evidence>
<evidence type="ECO:0000256" key="3">
    <source>
        <dbReference type="ARBA" id="ARBA00022490"/>
    </source>
</evidence>
<feature type="region of interest" description="Disordered" evidence="7">
    <location>
        <begin position="4453"/>
        <end position="4509"/>
    </location>
</feature>
<dbReference type="InterPro" id="IPR001589">
    <property type="entry name" value="Actinin_actin-bd_CS"/>
</dbReference>
<organism evidence="10 11">
    <name type="scientific">Opisthorchis viverrini</name>
    <name type="common">Southeast Asian liver fluke</name>
    <dbReference type="NCBI Taxonomy" id="6198"/>
    <lineage>
        <taxon>Eukaryota</taxon>
        <taxon>Metazoa</taxon>
        <taxon>Spiralia</taxon>
        <taxon>Lophotrochozoa</taxon>
        <taxon>Platyhelminthes</taxon>
        <taxon>Trematoda</taxon>
        <taxon>Digenea</taxon>
        <taxon>Opisthorchiida</taxon>
        <taxon>Opisthorchiata</taxon>
        <taxon>Opisthorchiidae</taxon>
        <taxon>Opisthorchis</taxon>
    </lineage>
</organism>
<feature type="compositionally biased region" description="Acidic residues" evidence="7">
    <location>
        <begin position="423"/>
        <end position="434"/>
    </location>
</feature>
<dbReference type="GeneID" id="20318757"/>
<feature type="region of interest" description="Disordered" evidence="7">
    <location>
        <begin position="4786"/>
        <end position="4817"/>
    </location>
</feature>
<feature type="compositionally biased region" description="Polar residues" evidence="7">
    <location>
        <begin position="2469"/>
        <end position="2479"/>
    </location>
</feature>
<feature type="region of interest" description="Disordered" evidence="7">
    <location>
        <begin position="4602"/>
        <end position="4624"/>
    </location>
</feature>
<dbReference type="InterPro" id="IPR011992">
    <property type="entry name" value="EF-hand-dom_pair"/>
</dbReference>
<feature type="coiled-coil region" evidence="6">
    <location>
        <begin position="1834"/>
        <end position="1868"/>
    </location>
</feature>
<evidence type="ECO:0000256" key="4">
    <source>
        <dbReference type="ARBA" id="ARBA00022837"/>
    </source>
</evidence>
<dbReference type="PROSITE" id="PS00019">
    <property type="entry name" value="ACTININ_1"/>
    <property type="match status" value="1"/>
</dbReference>
<feature type="region of interest" description="Disordered" evidence="7">
    <location>
        <begin position="3920"/>
        <end position="3942"/>
    </location>
</feature>
<feature type="compositionally biased region" description="Polar residues" evidence="7">
    <location>
        <begin position="798"/>
        <end position="832"/>
    </location>
</feature>
<feature type="region of interest" description="Disordered" evidence="7">
    <location>
        <begin position="4725"/>
        <end position="4744"/>
    </location>
</feature>
<dbReference type="Gene3D" id="1.10.418.10">
    <property type="entry name" value="Calponin-like domain"/>
    <property type="match status" value="1"/>
</dbReference>
<evidence type="ECO:0000313" key="10">
    <source>
        <dbReference type="EMBL" id="KER28622.1"/>
    </source>
</evidence>